<dbReference type="Gene3D" id="3.40.50.150">
    <property type="entry name" value="Vaccinia Virus protein VP39"/>
    <property type="match status" value="1"/>
</dbReference>
<evidence type="ECO:0000313" key="4">
    <source>
        <dbReference type="EMBL" id="SVB60593.1"/>
    </source>
</evidence>
<dbReference type="PANTHER" id="PTHR43397">
    <property type="entry name" value="ERGOTHIONEINE BIOSYNTHESIS PROTEIN 1"/>
    <property type="match status" value="1"/>
</dbReference>
<keyword evidence="2" id="KW-0808">Transferase</keyword>
<sequence length="330" mass="38209">MFEYKVLNIDADSFSVDNQFAQAVLEGLSREKKCLPSWLIFDDRGSEIFKEITESPEYLPAACEFEIFNTHQNAITDLISKQPFQLIELGSGDGGKTQILIENIVNKKINLQYYPIDISEGAIRDLVATLKSKYANTTLKVNGLVGDYFIGLKNLTKNQSCRNLVLFLGVTLNNMVPPDTDIFLRRLHKSLNKQDLLLIGFDLMKNPKILYNAYNDSKDLFEKFNLHLLDRINQVLGGTFNKKFFVHQGHYNPKIQALESYLYSTKNQTVRIRNLNKDFIFKAWEGTKTEQSYKFSIEEIEFLAEKNGFQIIKKLYDSREYFVDSLWEVQ</sequence>
<feature type="domain" description="Histidine-specific methyltransferase SAM-dependent" evidence="3">
    <location>
        <begin position="20"/>
        <end position="328"/>
    </location>
</feature>
<dbReference type="SUPFAM" id="SSF53335">
    <property type="entry name" value="S-adenosyl-L-methionine-dependent methyltransferases"/>
    <property type="match status" value="1"/>
</dbReference>
<name>A0A382FEE2_9ZZZZ</name>
<accession>A0A382FEE2</accession>
<evidence type="ECO:0000256" key="2">
    <source>
        <dbReference type="ARBA" id="ARBA00022679"/>
    </source>
</evidence>
<gene>
    <name evidence="4" type="ORF">METZ01_LOCUS213447</name>
</gene>
<dbReference type="EMBL" id="UINC01049164">
    <property type="protein sequence ID" value="SVB60593.1"/>
    <property type="molecule type" value="Genomic_DNA"/>
</dbReference>
<dbReference type="GO" id="GO:0008168">
    <property type="term" value="F:methyltransferase activity"/>
    <property type="evidence" value="ECO:0007669"/>
    <property type="project" value="UniProtKB-KW"/>
</dbReference>
<dbReference type="InterPro" id="IPR029063">
    <property type="entry name" value="SAM-dependent_MTases_sf"/>
</dbReference>
<dbReference type="PIRSF" id="PIRSF018005">
    <property type="entry name" value="UCP018005"/>
    <property type="match status" value="1"/>
</dbReference>
<evidence type="ECO:0000256" key="1">
    <source>
        <dbReference type="ARBA" id="ARBA00022603"/>
    </source>
</evidence>
<dbReference type="AlphaFoldDB" id="A0A382FEE2"/>
<organism evidence="4">
    <name type="scientific">marine metagenome</name>
    <dbReference type="NCBI Taxonomy" id="408172"/>
    <lineage>
        <taxon>unclassified sequences</taxon>
        <taxon>metagenomes</taxon>
        <taxon>ecological metagenomes</taxon>
    </lineage>
</organism>
<dbReference type="InterPro" id="IPR051128">
    <property type="entry name" value="EgtD_Methyltrsf_superfamily"/>
</dbReference>
<dbReference type="Pfam" id="PF10017">
    <property type="entry name" value="Methyltransf_33"/>
    <property type="match status" value="1"/>
</dbReference>
<protein>
    <recommendedName>
        <fullName evidence="3">Histidine-specific methyltransferase SAM-dependent domain-containing protein</fullName>
    </recommendedName>
</protein>
<evidence type="ECO:0000259" key="3">
    <source>
        <dbReference type="Pfam" id="PF10017"/>
    </source>
</evidence>
<dbReference type="GO" id="GO:0032259">
    <property type="term" value="P:methylation"/>
    <property type="evidence" value="ECO:0007669"/>
    <property type="project" value="UniProtKB-KW"/>
</dbReference>
<dbReference type="PANTHER" id="PTHR43397:SF1">
    <property type="entry name" value="ERGOTHIONEINE BIOSYNTHESIS PROTEIN 1"/>
    <property type="match status" value="1"/>
</dbReference>
<dbReference type="InterPro" id="IPR017804">
    <property type="entry name" value="MeTrfase_EgtD-like"/>
</dbReference>
<keyword evidence="1" id="KW-0489">Methyltransferase</keyword>
<reference evidence="4" key="1">
    <citation type="submission" date="2018-05" db="EMBL/GenBank/DDBJ databases">
        <authorList>
            <person name="Lanie J.A."/>
            <person name="Ng W.-L."/>
            <person name="Kazmierczak K.M."/>
            <person name="Andrzejewski T.M."/>
            <person name="Davidsen T.M."/>
            <person name="Wayne K.J."/>
            <person name="Tettelin H."/>
            <person name="Glass J.I."/>
            <person name="Rusch D."/>
            <person name="Podicherti R."/>
            <person name="Tsui H.-C.T."/>
            <person name="Winkler M.E."/>
        </authorList>
    </citation>
    <scope>NUCLEOTIDE SEQUENCE</scope>
</reference>
<dbReference type="InterPro" id="IPR019257">
    <property type="entry name" value="MeTrfase_dom"/>
</dbReference>
<proteinExistence type="predicted"/>